<keyword evidence="2" id="KW-1185">Reference proteome</keyword>
<dbReference type="EMBL" id="JARKIB010000064">
    <property type="protein sequence ID" value="KAJ7750913.1"/>
    <property type="molecule type" value="Genomic_DNA"/>
</dbReference>
<gene>
    <name evidence="1" type="ORF">B0H16DRAFT_1460614</name>
</gene>
<comment type="caution">
    <text evidence="1">The sequence shown here is derived from an EMBL/GenBank/DDBJ whole genome shotgun (WGS) entry which is preliminary data.</text>
</comment>
<reference evidence="1" key="1">
    <citation type="submission" date="2023-03" db="EMBL/GenBank/DDBJ databases">
        <title>Massive genome expansion in bonnet fungi (Mycena s.s.) driven by repeated elements and novel gene families across ecological guilds.</title>
        <authorList>
            <consortium name="Lawrence Berkeley National Laboratory"/>
            <person name="Harder C.B."/>
            <person name="Miyauchi S."/>
            <person name="Viragh M."/>
            <person name="Kuo A."/>
            <person name="Thoen E."/>
            <person name="Andreopoulos B."/>
            <person name="Lu D."/>
            <person name="Skrede I."/>
            <person name="Drula E."/>
            <person name="Henrissat B."/>
            <person name="Morin E."/>
            <person name="Kohler A."/>
            <person name="Barry K."/>
            <person name="LaButti K."/>
            <person name="Morin E."/>
            <person name="Salamov A."/>
            <person name="Lipzen A."/>
            <person name="Mereny Z."/>
            <person name="Hegedus B."/>
            <person name="Baldrian P."/>
            <person name="Stursova M."/>
            <person name="Weitz H."/>
            <person name="Taylor A."/>
            <person name="Grigoriev I.V."/>
            <person name="Nagy L.G."/>
            <person name="Martin F."/>
            <person name="Kauserud H."/>
        </authorList>
    </citation>
    <scope>NUCLEOTIDE SEQUENCE</scope>
    <source>
        <strain evidence="1">CBHHK182m</strain>
    </source>
</reference>
<proteinExistence type="predicted"/>
<name>A0AAD7IW23_9AGAR</name>
<evidence type="ECO:0000313" key="1">
    <source>
        <dbReference type="EMBL" id="KAJ7750913.1"/>
    </source>
</evidence>
<evidence type="ECO:0000313" key="2">
    <source>
        <dbReference type="Proteomes" id="UP001215598"/>
    </source>
</evidence>
<dbReference type="Proteomes" id="UP001215598">
    <property type="component" value="Unassembled WGS sequence"/>
</dbReference>
<protein>
    <submittedName>
        <fullName evidence="1">Uncharacterized protein</fullName>
    </submittedName>
</protein>
<organism evidence="1 2">
    <name type="scientific">Mycena metata</name>
    <dbReference type="NCBI Taxonomy" id="1033252"/>
    <lineage>
        <taxon>Eukaryota</taxon>
        <taxon>Fungi</taxon>
        <taxon>Dikarya</taxon>
        <taxon>Basidiomycota</taxon>
        <taxon>Agaricomycotina</taxon>
        <taxon>Agaricomycetes</taxon>
        <taxon>Agaricomycetidae</taxon>
        <taxon>Agaricales</taxon>
        <taxon>Marasmiineae</taxon>
        <taxon>Mycenaceae</taxon>
        <taxon>Mycena</taxon>
    </lineage>
</organism>
<dbReference type="AlphaFoldDB" id="A0AAD7IW23"/>
<accession>A0AAD7IW23</accession>
<sequence>MQNFAPIALEIYPSFASGTAPNSTQFNFSTSTVEGVDDPLLDSPLFYISIVSPRFLRGVQLYFGEVAVQADWPALTAFIGSRVQLAGMLLLPVLWSLEPNQRVEVPLVYLTGQGHQGRQPKGWLQSGKKPQCNCAEK</sequence>